<dbReference type="InterPro" id="IPR005119">
    <property type="entry name" value="LysR_subst-bd"/>
</dbReference>
<dbReference type="FunFam" id="1.10.10.10:FF:000001">
    <property type="entry name" value="LysR family transcriptional regulator"/>
    <property type="match status" value="1"/>
</dbReference>
<dbReference type="EMBL" id="QHKI01000015">
    <property type="protein sequence ID" value="RSM84726.1"/>
    <property type="molecule type" value="Genomic_DNA"/>
</dbReference>
<dbReference type="RefSeq" id="WP_063758609.1">
    <property type="nucleotide sequence ID" value="NZ_QHKI01000015.1"/>
</dbReference>
<dbReference type="GO" id="GO:0003700">
    <property type="term" value="F:DNA-binding transcription factor activity"/>
    <property type="evidence" value="ECO:0007669"/>
    <property type="project" value="InterPro"/>
</dbReference>
<dbReference type="AlphaFoldDB" id="A0A428Z9J5"/>
<dbReference type="Pfam" id="PF00126">
    <property type="entry name" value="HTH_1"/>
    <property type="match status" value="1"/>
</dbReference>
<evidence type="ECO:0000259" key="6">
    <source>
        <dbReference type="PROSITE" id="PS50931"/>
    </source>
</evidence>
<evidence type="ECO:0000256" key="1">
    <source>
        <dbReference type="ARBA" id="ARBA00009437"/>
    </source>
</evidence>
<organism evidence="7 8">
    <name type="scientific">Kibdelosporangium aridum</name>
    <dbReference type="NCBI Taxonomy" id="2030"/>
    <lineage>
        <taxon>Bacteria</taxon>
        <taxon>Bacillati</taxon>
        <taxon>Actinomycetota</taxon>
        <taxon>Actinomycetes</taxon>
        <taxon>Pseudonocardiales</taxon>
        <taxon>Pseudonocardiaceae</taxon>
        <taxon>Kibdelosporangium</taxon>
    </lineage>
</organism>
<protein>
    <submittedName>
        <fullName evidence="7">LysR family transcriptional regulator</fullName>
    </submittedName>
</protein>
<sequence length="333" mass="36748">MRDLDLAALRAFVAVADYKHFGEAAAELGITQQAVSRRIAKLEADFGTVLLSRLRSGTTLSNEGAAFLPHARNLLATADQTADMLRRKRLPLRVDVHDTRIASTEMLRGFHGTTDVELEIVTSRGLRVARESLKAGTIDAAFARVLGSLDLDGITSVPACLDPVQVLANAGHPLAKRRSVPMAELSEWTIWMPGNVPGSEWADFYDRVAAEFGLRIDARGPDFGWEDFVHRFTEPTDLLSLVGESCRLPEYPGVVRIPVDPPRPCYLSSLLWHRRKPHSALPKLISYVRRTFQRPRPEDVWLPPGDWALISSQRSTGDAPFAAPQQGPTALTS</sequence>
<reference evidence="7 8" key="1">
    <citation type="submission" date="2018-05" db="EMBL/GenBank/DDBJ databases">
        <title>Evolution of GPA BGCs.</title>
        <authorList>
            <person name="Waglechner N."/>
            <person name="Wright G.D."/>
        </authorList>
    </citation>
    <scope>NUCLEOTIDE SEQUENCE [LARGE SCALE GENOMIC DNA]</scope>
    <source>
        <strain evidence="7 8">A82846</strain>
    </source>
</reference>
<keyword evidence="2" id="KW-0805">Transcription regulation</keyword>
<dbReference type="InterPro" id="IPR036390">
    <property type="entry name" value="WH_DNA-bd_sf"/>
</dbReference>
<evidence type="ECO:0000256" key="2">
    <source>
        <dbReference type="ARBA" id="ARBA00023015"/>
    </source>
</evidence>
<comment type="caution">
    <text evidence="7">The sequence shown here is derived from an EMBL/GenBank/DDBJ whole genome shotgun (WGS) entry which is preliminary data.</text>
</comment>
<dbReference type="PROSITE" id="PS50931">
    <property type="entry name" value="HTH_LYSR"/>
    <property type="match status" value="1"/>
</dbReference>
<keyword evidence="4" id="KW-0804">Transcription</keyword>
<dbReference type="PRINTS" id="PR00039">
    <property type="entry name" value="HTHLYSR"/>
</dbReference>
<dbReference type="SUPFAM" id="SSF46785">
    <property type="entry name" value="Winged helix' DNA-binding domain"/>
    <property type="match status" value="1"/>
</dbReference>
<dbReference type="Pfam" id="PF03466">
    <property type="entry name" value="LysR_substrate"/>
    <property type="match status" value="1"/>
</dbReference>
<dbReference type="InterPro" id="IPR000847">
    <property type="entry name" value="LysR_HTH_N"/>
</dbReference>
<dbReference type="SUPFAM" id="SSF53850">
    <property type="entry name" value="Periplasmic binding protein-like II"/>
    <property type="match status" value="1"/>
</dbReference>
<dbReference type="OrthoDB" id="3828349at2"/>
<dbReference type="InterPro" id="IPR036388">
    <property type="entry name" value="WH-like_DNA-bd_sf"/>
</dbReference>
<dbReference type="GO" id="GO:0003677">
    <property type="term" value="F:DNA binding"/>
    <property type="evidence" value="ECO:0007669"/>
    <property type="project" value="UniProtKB-KW"/>
</dbReference>
<dbReference type="Gene3D" id="3.40.190.290">
    <property type="match status" value="1"/>
</dbReference>
<evidence type="ECO:0000256" key="3">
    <source>
        <dbReference type="ARBA" id="ARBA00023125"/>
    </source>
</evidence>
<dbReference type="GO" id="GO:0032993">
    <property type="term" value="C:protein-DNA complex"/>
    <property type="evidence" value="ECO:0007669"/>
    <property type="project" value="TreeGrafter"/>
</dbReference>
<evidence type="ECO:0000256" key="5">
    <source>
        <dbReference type="SAM" id="MobiDB-lite"/>
    </source>
</evidence>
<comment type="similarity">
    <text evidence="1">Belongs to the LysR transcriptional regulatory family.</text>
</comment>
<dbReference type="PANTHER" id="PTHR30346:SF0">
    <property type="entry name" value="HCA OPERON TRANSCRIPTIONAL ACTIVATOR HCAR"/>
    <property type="match status" value="1"/>
</dbReference>
<feature type="domain" description="HTH lysR-type" evidence="6">
    <location>
        <begin position="4"/>
        <end position="61"/>
    </location>
</feature>
<feature type="region of interest" description="Disordered" evidence="5">
    <location>
        <begin position="313"/>
        <end position="333"/>
    </location>
</feature>
<keyword evidence="3" id="KW-0238">DNA-binding</keyword>
<evidence type="ECO:0000256" key="4">
    <source>
        <dbReference type="ARBA" id="ARBA00023163"/>
    </source>
</evidence>
<dbReference type="Proteomes" id="UP000287547">
    <property type="component" value="Unassembled WGS sequence"/>
</dbReference>
<dbReference type="PANTHER" id="PTHR30346">
    <property type="entry name" value="TRANSCRIPTIONAL DUAL REGULATOR HCAR-RELATED"/>
    <property type="match status" value="1"/>
</dbReference>
<gene>
    <name evidence="7" type="ORF">DMH04_19790</name>
</gene>
<dbReference type="CDD" id="cd05466">
    <property type="entry name" value="PBP2_LTTR_substrate"/>
    <property type="match status" value="1"/>
</dbReference>
<name>A0A428Z9J5_KIBAR</name>
<accession>A0A428Z9J5</accession>
<dbReference type="Gene3D" id="1.10.10.10">
    <property type="entry name" value="Winged helix-like DNA-binding domain superfamily/Winged helix DNA-binding domain"/>
    <property type="match status" value="1"/>
</dbReference>
<evidence type="ECO:0000313" key="7">
    <source>
        <dbReference type="EMBL" id="RSM84726.1"/>
    </source>
</evidence>
<proteinExistence type="inferred from homology"/>
<evidence type="ECO:0000313" key="8">
    <source>
        <dbReference type="Proteomes" id="UP000287547"/>
    </source>
</evidence>